<evidence type="ECO:0000313" key="1">
    <source>
        <dbReference type="EMBL" id="KAJ8639603.1"/>
    </source>
</evidence>
<protein>
    <submittedName>
        <fullName evidence="1">Uncharacterized protein</fullName>
    </submittedName>
</protein>
<gene>
    <name evidence="1" type="ORF">MRB53_016297</name>
</gene>
<evidence type="ECO:0000313" key="2">
    <source>
        <dbReference type="Proteomes" id="UP001234297"/>
    </source>
</evidence>
<organism evidence="1 2">
    <name type="scientific">Persea americana</name>
    <name type="common">Avocado</name>
    <dbReference type="NCBI Taxonomy" id="3435"/>
    <lineage>
        <taxon>Eukaryota</taxon>
        <taxon>Viridiplantae</taxon>
        <taxon>Streptophyta</taxon>
        <taxon>Embryophyta</taxon>
        <taxon>Tracheophyta</taxon>
        <taxon>Spermatophyta</taxon>
        <taxon>Magnoliopsida</taxon>
        <taxon>Magnoliidae</taxon>
        <taxon>Laurales</taxon>
        <taxon>Lauraceae</taxon>
        <taxon>Persea</taxon>
    </lineage>
</organism>
<proteinExistence type="predicted"/>
<keyword evidence="2" id="KW-1185">Reference proteome</keyword>
<dbReference type="EMBL" id="CM056813">
    <property type="protein sequence ID" value="KAJ8639603.1"/>
    <property type="molecule type" value="Genomic_DNA"/>
</dbReference>
<sequence>MKDWKEMAKVREDLKGLLRSSSISLGIDSASLTKEKNAISLSPKPLSFSNQSHCASGKFAISYIEDTAPHRSCTETILFAARTRRGLGKGMIRTLYRCLLGRREEEAGLWTCLVLSAPERIEGEDIVFSVSVDWK</sequence>
<name>A0ACC2M2E4_PERAE</name>
<dbReference type="Proteomes" id="UP001234297">
    <property type="component" value="Chromosome 5"/>
</dbReference>
<accession>A0ACC2M2E4</accession>
<reference evidence="1 2" key="1">
    <citation type="journal article" date="2022" name="Hortic Res">
        <title>A haplotype resolved chromosomal level avocado genome allows analysis of novel avocado genes.</title>
        <authorList>
            <person name="Nath O."/>
            <person name="Fletcher S.J."/>
            <person name="Hayward A."/>
            <person name="Shaw L.M."/>
            <person name="Masouleh A.K."/>
            <person name="Furtado A."/>
            <person name="Henry R.J."/>
            <person name="Mitter N."/>
        </authorList>
    </citation>
    <scope>NUCLEOTIDE SEQUENCE [LARGE SCALE GENOMIC DNA]</scope>
    <source>
        <strain evidence="2">cv. Hass</strain>
    </source>
</reference>
<comment type="caution">
    <text evidence="1">The sequence shown here is derived from an EMBL/GenBank/DDBJ whole genome shotgun (WGS) entry which is preliminary data.</text>
</comment>